<sequence length="286" mass="33080">MFRLLYRLKYEIKRLDKLGYGEMDRSNFISVFVFILILGRQYGHKCNQHYGVLENKTFVITSDDYPLHPPCSIVLTGYKEENNTQKYSHLCYEVMDLFVPCDAEGNNTITFEKQKLLVHNNETLFGSASSENIPFDCNWSKARLPLFLCSHNPFRLNITMHIFNDTFKESPTIRVRTKQAGPEELYQMRTIFRIHEMIDCSPDNHCMIFLTENKPDEDSDSTIDINNLITIIFGALSSLMIPVLLLLARNRILDRRNATTDDRKPGDGTEDTDKKPNGDEDIIPPL</sequence>
<dbReference type="EMBL" id="CAJPWZ010001837">
    <property type="protein sequence ID" value="CAG2225107.1"/>
    <property type="molecule type" value="Genomic_DNA"/>
</dbReference>
<protein>
    <submittedName>
        <fullName evidence="3">MCEE</fullName>
        <ecNumber evidence="3">5.1.99.1</ecNumber>
    </submittedName>
</protein>
<keyword evidence="4" id="KW-1185">Reference proteome</keyword>
<keyword evidence="2" id="KW-0812">Transmembrane</keyword>
<gene>
    <name evidence="3" type="ORF">MEDL_38291</name>
</gene>
<evidence type="ECO:0000256" key="2">
    <source>
        <dbReference type="SAM" id="Phobius"/>
    </source>
</evidence>
<dbReference type="Proteomes" id="UP000683360">
    <property type="component" value="Unassembled WGS sequence"/>
</dbReference>
<keyword evidence="2" id="KW-1133">Transmembrane helix</keyword>
<reference evidence="3" key="1">
    <citation type="submission" date="2021-03" db="EMBL/GenBank/DDBJ databases">
        <authorList>
            <person name="Bekaert M."/>
        </authorList>
    </citation>
    <scope>NUCLEOTIDE SEQUENCE</scope>
</reference>
<feature type="transmembrane region" description="Helical" evidence="2">
    <location>
        <begin position="228"/>
        <end position="248"/>
    </location>
</feature>
<evidence type="ECO:0000313" key="4">
    <source>
        <dbReference type="Proteomes" id="UP000683360"/>
    </source>
</evidence>
<feature type="compositionally biased region" description="Basic and acidic residues" evidence="1">
    <location>
        <begin position="258"/>
        <end position="278"/>
    </location>
</feature>
<feature type="region of interest" description="Disordered" evidence="1">
    <location>
        <begin position="258"/>
        <end position="286"/>
    </location>
</feature>
<organism evidence="3 4">
    <name type="scientific">Mytilus edulis</name>
    <name type="common">Blue mussel</name>
    <dbReference type="NCBI Taxonomy" id="6550"/>
    <lineage>
        <taxon>Eukaryota</taxon>
        <taxon>Metazoa</taxon>
        <taxon>Spiralia</taxon>
        <taxon>Lophotrochozoa</taxon>
        <taxon>Mollusca</taxon>
        <taxon>Bivalvia</taxon>
        <taxon>Autobranchia</taxon>
        <taxon>Pteriomorphia</taxon>
        <taxon>Mytilida</taxon>
        <taxon>Mytiloidea</taxon>
        <taxon>Mytilidae</taxon>
        <taxon>Mytilinae</taxon>
        <taxon>Mytilus</taxon>
    </lineage>
</organism>
<dbReference type="OrthoDB" id="10319733at2759"/>
<keyword evidence="3" id="KW-0413">Isomerase</keyword>
<evidence type="ECO:0000313" key="3">
    <source>
        <dbReference type="EMBL" id="CAG2225107.1"/>
    </source>
</evidence>
<accession>A0A8S3T2F2</accession>
<evidence type="ECO:0000256" key="1">
    <source>
        <dbReference type="SAM" id="MobiDB-lite"/>
    </source>
</evidence>
<keyword evidence="2" id="KW-0472">Membrane</keyword>
<dbReference type="GO" id="GO:0004493">
    <property type="term" value="F:methylmalonyl-CoA epimerase activity"/>
    <property type="evidence" value="ECO:0007669"/>
    <property type="project" value="UniProtKB-EC"/>
</dbReference>
<dbReference type="EC" id="5.1.99.1" evidence="3"/>
<comment type="caution">
    <text evidence="3">The sequence shown here is derived from an EMBL/GenBank/DDBJ whole genome shotgun (WGS) entry which is preliminary data.</text>
</comment>
<proteinExistence type="predicted"/>
<dbReference type="AlphaFoldDB" id="A0A8S3T2F2"/>
<name>A0A8S3T2F2_MYTED</name>